<sequence>MKADVRGVEKVIKALANRRRLLVVKYLHRKGKAAVGDIAEEIKLSFPSTSRHLSILYAADLLEREQTSTTINYSLIQPHHPALRVILSIL</sequence>
<comment type="caution">
    <text evidence="5">The sequence shown here is derived from an EMBL/GenBank/DDBJ whole genome shotgun (WGS) entry which is preliminary data.</text>
</comment>
<keyword evidence="3" id="KW-0804">Transcription</keyword>
<reference evidence="5 6" key="1">
    <citation type="journal article" date="2016" name="Nat. Commun.">
        <title>Thousands of microbial genomes shed light on interconnected biogeochemical processes in an aquifer system.</title>
        <authorList>
            <person name="Anantharaman K."/>
            <person name="Brown C.T."/>
            <person name="Hug L.A."/>
            <person name="Sharon I."/>
            <person name="Castelle C.J."/>
            <person name="Probst A.J."/>
            <person name="Thomas B.C."/>
            <person name="Singh A."/>
            <person name="Wilkins M.J."/>
            <person name="Karaoz U."/>
            <person name="Brodie E.L."/>
            <person name="Williams K.H."/>
            <person name="Hubbard S.S."/>
            <person name="Banfield J.F."/>
        </authorList>
    </citation>
    <scope>NUCLEOTIDE SEQUENCE [LARGE SCALE GENOMIC DNA]</scope>
</reference>
<evidence type="ECO:0000313" key="6">
    <source>
        <dbReference type="Proteomes" id="UP000176185"/>
    </source>
</evidence>
<dbReference type="InterPro" id="IPR001845">
    <property type="entry name" value="HTH_ArsR_DNA-bd_dom"/>
</dbReference>
<dbReference type="PROSITE" id="PS50987">
    <property type="entry name" value="HTH_ARSR_2"/>
    <property type="match status" value="1"/>
</dbReference>
<dbReference type="PRINTS" id="PR00778">
    <property type="entry name" value="HTHARSR"/>
</dbReference>
<dbReference type="Gene3D" id="1.10.10.10">
    <property type="entry name" value="Winged helix-like DNA-binding domain superfamily/Winged helix DNA-binding domain"/>
    <property type="match status" value="1"/>
</dbReference>
<feature type="domain" description="HTH arsR-type" evidence="4">
    <location>
        <begin position="1"/>
        <end position="90"/>
    </location>
</feature>
<dbReference type="GO" id="GO:0003700">
    <property type="term" value="F:DNA-binding transcription factor activity"/>
    <property type="evidence" value="ECO:0007669"/>
    <property type="project" value="InterPro"/>
</dbReference>
<dbReference type="CDD" id="cd00090">
    <property type="entry name" value="HTH_ARSR"/>
    <property type="match status" value="1"/>
</dbReference>
<dbReference type="InterPro" id="IPR011991">
    <property type="entry name" value="ArsR-like_HTH"/>
</dbReference>
<proteinExistence type="predicted"/>
<dbReference type="SUPFAM" id="SSF46785">
    <property type="entry name" value="Winged helix' DNA-binding domain"/>
    <property type="match status" value="1"/>
</dbReference>
<dbReference type="InterPro" id="IPR036388">
    <property type="entry name" value="WH-like_DNA-bd_sf"/>
</dbReference>
<dbReference type="PANTHER" id="PTHR43132">
    <property type="entry name" value="ARSENICAL RESISTANCE OPERON REPRESSOR ARSR-RELATED"/>
    <property type="match status" value="1"/>
</dbReference>
<keyword evidence="2" id="KW-0238">DNA-binding</keyword>
<dbReference type="PANTHER" id="PTHR43132:SF6">
    <property type="entry name" value="HTH-TYPE TRANSCRIPTIONAL REPRESSOR CZRA"/>
    <property type="match status" value="1"/>
</dbReference>
<dbReference type="NCBIfam" id="NF033788">
    <property type="entry name" value="HTH_metalloreg"/>
    <property type="match status" value="1"/>
</dbReference>
<name>A0A1F4XEK0_9BACT</name>
<dbReference type="EMBL" id="MEWX01000030">
    <property type="protein sequence ID" value="OGC80054.1"/>
    <property type="molecule type" value="Genomic_DNA"/>
</dbReference>
<evidence type="ECO:0000259" key="4">
    <source>
        <dbReference type="PROSITE" id="PS50987"/>
    </source>
</evidence>
<evidence type="ECO:0000256" key="2">
    <source>
        <dbReference type="ARBA" id="ARBA00023125"/>
    </source>
</evidence>
<dbReference type="InterPro" id="IPR036390">
    <property type="entry name" value="WH_DNA-bd_sf"/>
</dbReference>
<protein>
    <recommendedName>
        <fullName evidence="4">HTH arsR-type domain-containing protein</fullName>
    </recommendedName>
</protein>
<evidence type="ECO:0000256" key="1">
    <source>
        <dbReference type="ARBA" id="ARBA00023015"/>
    </source>
</evidence>
<dbReference type="Pfam" id="PF01022">
    <property type="entry name" value="HTH_5"/>
    <property type="match status" value="1"/>
</dbReference>
<dbReference type="AlphaFoldDB" id="A0A1F4XEK0"/>
<evidence type="ECO:0000313" key="5">
    <source>
        <dbReference type="EMBL" id="OGC80054.1"/>
    </source>
</evidence>
<dbReference type="SMART" id="SM00418">
    <property type="entry name" value="HTH_ARSR"/>
    <property type="match status" value="1"/>
</dbReference>
<dbReference type="InterPro" id="IPR051011">
    <property type="entry name" value="Metal_resp_trans_reg"/>
</dbReference>
<dbReference type="Proteomes" id="UP000176185">
    <property type="component" value="Unassembled WGS sequence"/>
</dbReference>
<evidence type="ECO:0000256" key="3">
    <source>
        <dbReference type="ARBA" id="ARBA00023163"/>
    </source>
</evidence>
<dbReference type="STRING" id="1797243.A2943_01580"/>
<dbReference type="GO" id="GO:0003677">
    <property type="term" value="F:DNA binding"/>
    <property type="evidence" value="ECO:0007669"/>
    <property type="project" value="UniProtKB-KW"/>
</dbReference>
<accession>A0A1F4XEK0</accession>
<gene>
    <name evidence="5" type="ORF">A2943_01580</name>
</gene>
<keyword evidence="1" id="KW-0805">Transcription regulation</keyword>
<organism evidence="5 6">
    <name type="scientific">Candidatus Adlerbacteria bacterium RIFCSPLOWO2_01_FULL_51_16</name>
    <dbReference type="NCBI Taxonomy" id="1797243"/>
    <lineage>
        <taxon>Bacteria</taxon>
        <taxon>Candidatus Adleribacteriota</taxon>
    </lineage>
</organism>